<dbReference type="AlphaFoldDB" id="A0A2M4D2Z9"/>
<keyword evidence="1" id="KW-0472">Membrane</keyword>
<feature type="transmembrane region" description="Helical" evidence="1">
    <location>
        <begin position="72"/>
        <end position="90"/>
    </location>
</feature>
<proteinExistence type="predicted"/>
<accession>A0A2M4D2Z9</accession>
<reference evidence="2" key="1">
    <citation type="submission" date="2018-01" db="EMBL/GenBank/DDBJ databases">
        <title>An insight into the sialome of Amazonian anophelines.</title>
        <authorList>
            <person name="Ribeiro J.M."/>
            <person name="Scarpassa V."/>
            <person name="Calvo E."/>
        </authorList>
    </citation>
    <scope>NUCLEOTIDE SEQUENCE</scope>
</reference>
<organism evidence="2">
    <name type="scientific">Anopheles darlingi</name>
    <name type="common">Mosquito</name>
    <dbReference type="NCBI Taxonomy" id="43151"/>
    <lineage>
        <taxon>Eukaryota</taxon>
        <taxon>Metazoa</taxon>
        <taxon>Ecdysozoa</taxon>
        <taxon>Arthropoda</taxon>
        <taxon>Hexapoda</taxon>
        <taxon>Insecta</taxon>
        <taxon>Pterygota</taxon>
        <taxon>Neoptera</taxon>
        <taxon>Endopterygota</taxon>
        <taxon>Diptera</taxon>
        <taxon>Nematocera</taxon>
        <taxon>Culicoidea</taxon>
        <taxon>Culicidae</taxon>
        <taxon>Anophelinae</taxon>
        <taxon>Anopheles</taxon>
    </lineage>
</organism>
<sequence length="108" mass="12141">MGAILAVTVAATIIIFSPVQEAIHHHIFRISMASVLRYLHRRHLHRVHCITHRTMEVDKTCHSNMEELGESIWISIWLLSIIITILIITTNSSSSNSSNSTTIANIIT</sequence>
<evidence type="ECO:0000313" key="2">
    <source>
        <dbReference type="EMBL" id="MBW71950.1"/>
    </source>
</evidence>
<dbReference type="EMBL" id="GGFL01007772">
    <property type="protein sequence ID" value="MBW71950.1"/>
    <property type="molecule type" value="Transcribed_RNA"/>
</dbReference>
<keyword evidence="1" id="KW-1133">Transmembrane helix</keyword>
<evidence type="ECO:0000256" key="1">
    <source>
        <dbReference type="SAM" id="Phobius"/>
    </source>
</evidence>
<keyword evidence="1" id="KW-0812">Transmembrane</keyword>
<name>A0A2M4D2Z9_ANODA</name>
<protein>
    <submittedName>
        <fullName evidence="2">Uncharacterized protein</fullName>
    </submittedName>
</protein>